<feature type="compositionally biased region" description="Basic and acidic residues" evidence="4">
    <location>
        <begin position="1011"/>
        <end position="1038"/>
    </location>
</feature>
<dbReference type="GO" id="GO:0098609">
    <property type="term" value="P:cell-cell adhesion"/>
    <property type="evidence" value="ECO:0007669"/>
    <property type="project" value="TreeGrafter"/>
</dbReference>
<evidence type="ECO:0000256" key="6">
    <source>
        <dbReference type="SAM" id="SignalP"/>
    </source>
</evidence>
<dbReference type="SMART" id="SM00408">
    <property type="entry name" value="IGc2"/>
    <property type="match status" value="4"/>
</dbReference>
<evidence type="ECO:0000313" key="8">
    <source>
        <dbReference type="Proteomes" id="UP000749559"/>
    </source>
</evidence>
<accession>A0A8J1TX49</accession>
<dbReference type="InterPro" id="IPR036116">
    <property type="entry name" value="FN3_sf"/>
</dbReference>
<evidence type="ECO:0000313" key="7">
    <source>
        <dbReference type="EMBL" id="CAH1796825.1"/>
    </source>
</evidence>
<keyword evidence="5" id="KW-0472">Membrane</keyword>
<proteinExistence type="predicted"/>
<evidence type="ECO:0000256" key="2">
    <source>
        <dbReference type="ARBA" id="ARBA00023157"/>
    </source>
</evidence>
<dbReference type="PROSITE" id="PS50853">
    <property type="entry name" value="FN3"/>
    <property type="match status" value="2"/>
</dbReference>
<dbReference type="InterPro" id="IPR003961">
    <property type="entry name" value="FN3_dom"/>
</dbReference>
<dbReference type="CDD" id="cd00096">
    <property type="entry name" value="Ig"/>
    <property type="match status" value="1"/>
</dbReference>
<keyword evidence="8" id="KW-1185">Reference proteome</keyword>
<feature type="compositionally biased region" description="Basic residues" evidence="4">
    <location>
        <begin position="492"/>
        <end position="514"/>
    </location>
</feature>
<feature type="compositionally biased region" description="Basic and acidic residues" evidence="4">
    <location>
        <begin position="423"/>
        <end position="448"/>
    </location>
</feature>
<dbReference type="Pfam" id="PF13927">
    <property type="entry name" value="Ig_3"/>
    <property type="match status" value="3"/>
</dbReference>
<reference evidence="7" key="1">
    <citation type="submission" date="2022-03" db="EMBL/GenBank/DDBJ databases">
        <authorList>
            <person name="Martin C."/>
        </authorList>
    </citation>
    <scope>NUCLEOTIDE SEQUENCE</scope>
</reference>
<name>A0A8J1TX49_OWEFU</name>
<dbReference type="PANTHER" id="PTHR44170">
    <property type="entry name" value="PROTEIN SIDEKICK"/>
    <property type="match status" value="1"/>
</dbReference>
<gene>
    <name evidence="7" type="ORF">OFUS_LOCUS21192</name>
</gene>
<dbReference type="FunFam" id="2.60.40.10:FF:000032">
    <property type="entry name" value="palladin isoform X1"/>
    <property type="match status" value="1"/>
</dbReference>
<feature type="compositionally biased region" description="Polar residues" evidence="4">
    <location>
        <begin position="993"/>
        <end position="1010"/>
    </location>
</feature>
<dbReference type="SUPFAM" id="SSF48726">
    <property type="entry name" value="Immunoglobulin"/>
    <property type="match status" value="4"/>
</dbReference>
<keyword evidence="5" id="KW-0812">Transmembrane</keyword>
<dbReference type="InterPro" id="IPR007110">
    <property type="entry name" value="Ig-like_dom"/>
</dbReference>
<dbReference type="InterPro" id="IPR036179">
    <property type="entry name" value="Ig-like_dom_sf"/>
</dbReference>
<keyword evidence="2" id="KW-1015">Disulfide bond</keyword>
<feature type="compositionally biased region" description="Basic and acidic residues" evidence="4">
    <location>
        <begin position="982"/>
        <end position="992"/>
    </location>
</feature>
<dbReference type="CDD" id="cd00063">
    <property type="entry name" value="FN3"/>
    <property type="match status" value="2"/>
</dbReference>
<dbReference type="AlphaFoldDB" id="A0A8J1TX49"/>
<keyword evidence="5" id="KW-1133">Transmembrane helix</keyword>
<dbReference type="SUPFAM" id="SSF49265">
    <property type="entry name" value="Fibronectin type III"/>
    <property type="match status" value="1"/>
</dbReference>
<dbReference type="SMART" id="SM00409">
    <property type="entry name" value="IG"/>
    <property type="match status" value="4"/>
</dbReference>
<feature type="transmembrane region" description="Helical" evidence="5">
    <location>
        <begin position="772"/>
        <end position="797"/>
    </location>
</feature>
<evidence type="ECO:0000256" key="5">
    <source>
        <dbReference type="SAM" id="Phobius"/>
    </source>
</evidence>
<dbReference type="Gene3D" id="2.60.40.10">
    <property type="entry name" value="Immunoglobulins"/>
    <property type="match status" value="6"/>
</dbReference>
<dbReference type="PROSITE" id="PS50835">
    <property type="entry name" value="IG_LIKE"/>
    <property type="match status" value="3"/>
</dbReference>
<keyword evidence="1" id="KW-0677">Repeat</keyword>
<dbReference type="SMART" id="SM00060">
    <property type="entry name" value="FN3"/>
    <property type="match status" value="2"/>
</dbReference>
<sequence length="1209" mass="134240">MGVAGLCYLCLWTLLAIMNSSASEDPPRFLQEPEDTVAKPHGKVVLHCKVHPPSADVSWLYNGDFITSDVEHGLEIDGGRLHILSFKHTKNYTNHAGVYNCVANNSVGSIVSQPATLSKAILGNFKYEENRLINITVGNVGLIPCNAPKGKPYTQTVFEVNSTTIDKNTARYQLLPSGNLQVLDIRQSDQGKYRCIAINPITGQKKASKGVVEVKVISPTTNNPPLMVLPPKDQVVKAGENVTLECVVSGSPVPVVTWGKYVGELPEGRYKQVLGNLHIENVSIHDQDTYICRADNGVQPSKADVAFVRVLSPPVIEVAPTDQIVTEGETVIFQCHAHGSPKVHYQWLFNSVPLSNGDSYKVSDTKLTINNVQGQHAGMYQCVARNRHGQSGAIARLELKTFSTSPPTSVPTVLPDNITQEPSQRDVAPDSHLEPRVTRAPLGERKPNQGDNKVVMTTPVSMVTNMPEPTGVAPARGGPGFTRPRQPDSPRKGGRGRGNRRKNKKNRKKKKKPSMHHEERVNSNAKKVPPSKPTVSKLSDTSVKLEWTVPPNDGLKVTFFKVQFKVLPSKDANVRRDQHGNGWKTIDENIPDDNTMHEVTGLEPGQTYRFKIAAVYSDNDHEFSQTSAKFHLQAAPAHRPNKPSTHPVISDSRAISYSSIGIKWQFLPTDTEPVEGFYIYYKQKGDPDQFQRRRILGPHKREIPIQNLKADSDYILKLTAFNAGGESDFSEPVMKRTLVYGSEPEPFFPTVKPSPEEVDDAAEKSTQSSSEMLYMVLGIVLGVMMLLLVVFMVMCAYKQRQQRRMMAALDANYRSKFSDPSRNIHNDQSSYKKQNGFILNGLNGSIQNGGVNGKISNGHIGNGNQFHPDHMNINVNPMDREVDHEAIENENEDENTPPKTHAQAMNIQNSLRDVIQPPSPEHSYYNSIDRRSNFHPSEYGDTDSPDVRFNNGHNVEPIYNDPPTYNPPDYNWLSRLQQQVNHSREHINRSHDQMTQSPRPQNNRGSLDQINRSRDHIPRSFEQVNRAKDMNNREEKSANSKHKKRRRRPKNDDDNPLPPSAPTRDMATNTDLSSNEGTLDNSSSYRSTEETNVQTTPSPPPIVYNAPYRPNIEPNHIYTDNGSPLMMGNNGSGSPLMMANGSSSPLIMANGSGSPLVTGNGSGSPLMGVRNSPVLSRHRNSPQVLTNRTPAHIYKDLPRVHDYSGSEGS</sequence>
<keyword evidence="3" id="KW-0393">Immunoglobulin domain</keyword>
<feature type="region of interest" description="Disordered" evidence="4">
    <location>
        <begin position="980"/>
        <end position="1102"/>
    </location>
</feature>
<dbReference type="Pfam" id="PF00041">
    <property type="entry name" value="fn3"/>
    <property type="match status" value="2"/>
</dbReference>
<feature type="region of interest" description="Disordered" evidence="4">
    <location>
        <begin position="912"/>
        <end position="963"/>
    </location>
</feature>
<dbReference type="InterPro" id="IPR003599">
    <property type="entry name" value="Ig_sub"/>
</dbReference>
<dbReference type="PANTHER" id="PTHR44170:SF54">
    <property type="entry name" value="FI24025P1"/>
    <property type="match status" value="1"/>
</dbReference>
<feature type="compositionally biased region" description="Polar residues" evidence="4">
    <location>
        <begin position="1066"/>
        <end position="1096"/>
    </location>
</feature>
<feature type="compositionally biased region" description="Low complexity" evidence="4">
    <location>
        <begin position="403"/>
        <end position="413"/>
    </location>
</feature>
<organism evidence="7 8">
    <name type="scientific">Owenia fusiformis</name>
    <name type="common">Polychaete worm</name>
    <dbReference type="NCBI Taxonomy" id="6347"/>
    <lineage>
        <taxon>Eukaryota</taxon>
        <taxon>Metazoa</taxon>
        <taxon>Spiralia</taxon>
        <taxon>Lophotrochozoa</taxon>
        <taxon>Annelida</taxon>
        <taxon>Polychaeta</taxon>
        <taxon>Sedentaria</taxon>
        <taxon>Canalipalpata</taxon>
        <taxon>Sabellida</taxon>
        <taxon>Oweniida</taxon>
        <taxon>Oweniidae</taxon>
        <taxon>Owenia</taxon>
    </lineage>
</organism>
<evidence type="ECO:0000256" key="1">
    <source>
        <dbReference type="ARBA" id="ARBA00022737"/>
    </source>
</evidence>
<feature type="chain" id="PRO_5043591005" evidence="6">
    <location>
        <begin position="23"/>
        <end position="1209"/>
    </location>
</feature>
<dbReference type="EMBL" id="CAIIXF020000010">
    <property type="protein sequence ID" value="CAH1796825.1"/>
    <property type="molecule type" value="Genomic_DNA"/>
</dbReference>
<evidence type="ECO:0000256" key="4">
    <source>
        <dbReference type="SAM" id="MobiDB-lite"/>
    </source>
</evidence>
<dbReference type="InterPro" id="IPR003598">
    <property type="entry name" value="Ig_sub2"/>
</dbReference>
<feature type="region of interest" description="Disordered" evidence="4">
    <location>
        <begin position="403"/>
        <end position="539"/>
    </location>
</feature>
<comment type="caution">
    <text evidence="7">The sequence shown here is derived from an EMBL/GenBank/DDBJ whole genome shotgun (WGS) entry which is preliminary data.</text>
</comment>
<evidence type="ECO:0000256" key="3">
    <source>
        <dbReference type="ARBA" id="ARBA00023319"/>
    </source>
</evidence>
<feature type="compositionally biased region" description="Basic residues" evidence="4">
    <location>
        <begin position="1039"/>
        <end position="1049"/>
    </location>
</feature>
<feature type="signal peptide" evidence="6">
    <location>
        <begin position="1"/>
        <end position="22"/>
    </location>
</feature>
<keyword evidence="6" id="KW-0732">Signal</keyword>
<dbReference type="OrthoDB" id="9998697at2759"/>
<dbReference type="InterPro" id="IPR013783">
    <property type="entry name" value="Ig-like_fold"/>
</dbReference>
<protein>
    <submittedName>
        <fullName evidence="7">Uncharacterized protein</fullName>
    </submittedName>
</protein>
<dbReference type="Proteomes" id="UP000749559">
    <property type="component" value="Unassembled WGS sequence"/>
</dbReference>